<dbReference type="PANTHER" id="PTHR10209">
    <property type="entry name" value="OXIDOREDUCTASE, 2OG-FE II OXYGENASE FAMILY PROTEIN"/>
    <property type="match status" value="1"/>
</dbReference>
<dbReference type="InterPro" id="IPR027443">
    <property type="entry name" value="IPNS-like_sf"/>
</dbReference>
<gene>
    <name evidence="8" type="primary">vldW_1</name>
    <name evidence="8" type="ORF">R70211_01618</name>
</gene>
<dbReference type="PROSITE" id="PS51471">
    <property type="entry name" value="FE2OG_OXY"/>
    <property type="match status" value="1"/>
</dbReference>
<sequence>MSQTHTRFDRLPVVDVSGLFSDDPDRRLTTARELDRAARDAGFFYVTGHQVSRAQQAALIEQAKQFFAAPDDWKMRYYIGQSIAHRGYVPEGEEVFAGGKRDRKEGFDTGRELPPDDPDVKAGTPMLGPNIWPEQPGFREAVSGYYDAAFALGRALFRGFSLALGLPETHFDEYLQKPPSQLRLLHYPLDPSAEDRPGIGAHTDYECFTILLPTAPGLEVMNGEGEWIDAPPLDNAFVVNIGDMLEVWTGGTYVATSHRVRKVREERYSFPLFFACDYRTVVEPLPQFATPEAVAKYPPVSAGDHLFAQTAQSFTYLKQRLERGELALPDGSKGLASFGQQARFTSGAAASAVR</sequence>
<evidence type="ECO:0000313" key="8">
    <source>
        <dbReference type="EMBL" id="CAE6875070.1"/>
    </source>
</evidence>
<keyword evidence="4 5" id="KW-0408">Iron</keyword>
<protein>
    <submittedName>
        <fullName evidence="8">Validamycin A dioxygenase</fullName>
        <ecNumber evidence="8">1.14.11.52</ecNumber>
    </submittedName>
</protein>
<dbReference type="PANTHER" id="PTHR10209:SF885">
    <property type="entry name" value="2OG-FE(II) OXYGENASE FAMILY, PUTATIVE (AFU_ORTHOLOGUE AFUA_2G00750)-RELATED"/>
    <property type="match status" value="1"/>
</dbReference>
<dbReference type="EMBL" id="CAJNAS010000003">
    <property type="protein sequence ID" value="CAE6875070.1"/>
    <property type="molecule type" value="Genomic_DNA"/>
</dbReference>
<evidence type="ECO:0000256" key="4">
    <source>
        <dbReference type="ARBA" id="ARBA00023004"/>
    </source>
</evidence>
<dbReference type="PRINTS" id="PR00682">
    <property type="entry name" value="IPNSYNTHASE"/>
</dbReference>
<evidence type="ECO:0000313" key="9">
    <source>
        <dbReference type="Proteomes" id="UP000675121"/>
    </source>
</evidence>
<evidence type="ECO:0000256" key="6">
    <source>
        <dbReference type="SAM" id="MobiDB-lite"/>
    </source>
</evidence>
<name>A0A9N8MLK7_9BURK</name>
<dbReference type="Gene3D" id="2.60.120.330">
    <property type="entry name" value="B-lactam Antibiotic, Isopenicillin N Synthase, Chain"/>
    <property type="match status" value="1"/>
</dbReference>
<dbReference type="Proteomes" id="UP000675121">
    <property type="component" value="Unassembled WGS sequence"/>
</dbReference>
<keyword evidence="3 5" id="KW-0560">Oxidoreductase</keyword>
<dbReference type="AlphaFoldDB" id="A0A9N8MLK7"/>
<evidence type="ECO:0000256" key="1">
    <source>
        <dbReference type="ARBA" id="ARBA00008056"/>
    </source>
</evidence>
<dbReference type="InterPro" id="IPR026992">
    <property type="entry name" value="DIOX_N"/>
</dbReference>
<keyword evidence="9" id="KW-1185">Reference proteome</keyword>
<keyword evidence="8" id="KW-0223">Dioxygenase</keyword>
<feature type="compositionally biased region" description="Basic and acidic residues" evidence="6">
    <location>
        <begin position="99"/>
        <end position="120"/>
    </location>
</feature>
<dbReference type="GO" id="GO:0046872">
    <property type="term" value="F:metal ion binding"/>
    <property type="evidence" value="ECO:0007669"/>
    <property type="project" value="UniProtKB-KW"/>
</dbReference>
<comment type="similarity">
    <text evidence="1 5">Belongs to the iron/ascorbate-dependent oxidoreductase family.</text>
</comment>
<evidence type="ECO:0000256" key="5">
    <source>
        <dbReference type="RuleBase" id="RU003682"/>
    </source>
</evidence>
<evidence type="ECO:0000256" key="3">
    <source>
        <dbReference type="ARBA" id="ARBA00023002"/>
    </source>
</evidence>
<dbReference type="SUPFAM" id="SSF51197">
    <property type="entry name" value="Clavaminate synthase-like"/>
    <property type="match status" value="1"/>
</dbReference>
<keyword evidence="2 5" id="KW-0479">Metal-binding</keyword>
<accession>A0A9N8MLK7</accession>
<feature type="region of interest" description="Disordered" evidence="6">
    <location>
        <begin position="99"/>
        <end position="123"/>
    </location>
</feature>
<dbReference type="GO" id="GO:0051213">
    <property type="term" value="F:dioxygenase activity"/>
    <property type="evidence" value="ECO:0007669"/>
    <property type="project" value="UniProtKB-KW"/>
</dbReference>
<organism evidence="8 9">
    <name type="scientific">Paraburkholderia domus</name>
    <dbReference type="NCBI Taxonomy" id="2793075"/>
    <lineage>
        <taxon>Bacteria</taxon>
        <taxon>Pseudomonadati</taxon>
        <taxon>Pseudomonadota</taxon>
        <taxon>Betaproteobacteria</taxon>
        <taxon>Burkholderiales</taxon>
        <taxon>Burkholderiaceae</taxon>
        <taxon>Paraburkholderia</taxon>
    </lineage>
</organism>
<dbReference type="RefSeq" id="WP_201072940.1">
    <property type="nucleotide sequence ID" value="NZ_CAJNAS010000003.1"/>
</dbReference>
<evidence type="ECO:0000259" key="7">
    <source>
        <dbReference type="PROSITE" id="PS51471"/>
    </source>
</evidence>
<evidence type="ECO:0000256" key="2">
    <source>
        <dbReference type="ARBA" id="ARBA00022723"/>
    </source>
</evidence>
<dbReference type="InterPro" id="IPR005123">
    <property type="entry name" value="Oxoglu/Fe-dep_dioxygenase_dom"/>
</dbReference>
<dbReference type="Pfam" id="PF03171">
    <property type="entry name" value="2OG-FeII_Oxy"/>
    <property type="match status" value="1"/>
</dbReference>
<feature type="domain" description="Fe2OG dioxygenase" evidence="7">
    <location>
        <begin position="178"/>
        <end position="276"/>
    </location>
</feature>
<dbReference type="EC" id="1.14.11.52" evidence="8"/>
<dbReference type="InterPro" id="IPR044861">
    <property type="entry name" value="IPNS-like_FE2OG_OXY"/>
</dbReference>
<comment type="caution">
    <text evidence="8">The sequence shown here is derived from an EMBL/GenBank/DDBJ whole genome shotgun (WGS) entry which is preliminary data.</text>
</comment>
<reference evidence="8" key="1">
    <citation type="submission" date="2021-02" db="EMBL/GenBank/DDBJ databases">
        <authorList>
            <person name="Vanwijnsberghe S."/>
        </authorList>
    </citation>
    <scope>NUCLEOTIDE SEQUENCE</scope>
    <source>
        <strain evidence="8">R-70211</strain>
    </source>
</reference>
<dbReference type="Pfam" id="PF14226">
    <property type="entry name" value="DIOX_N"/>
    <property type="match status" value="1"/>
</dbReference>
<proteinExistence type="inferred from homology"/>